<dbReference type="RefSeq" id="WP_183190049.1">
    <property type="nucleotide sequence ID" value="NZ_JACICD010000004.1"/>
</dbReference>
<sequence>MNTKIIAGLGFVALLATPAAAADLSYRAPNNYAYAAPAPAFTWQGFYLGANAGYGWGDANTSKDLNGFSGGFQAGYNWQFNSLVLGLETDLQGANIGSRTFELDYFGTVRARAGVALDQFLLYGTAGFAYGGGTYELAYLSNDQTHTGWTIGAGGEYAINPNWSVKAEYLYVDLNKQTYTSVVGPVDVGATANIVRAGVNYHF</sequence>
<evidence type="ECO:0000256" key="3">
    <source>
        <dbReference type="ARBA" id="ARBA00023136"/>
    </source>
</evidence>
<gene>
    <name evidence="8" type="ORF">FHS55_002497</name>
</gene>
<dbReference type="PANTHER" id="PTHR34001:SF3">
    <property type="entry name" value="BLL7405 PROTEIN"/>
    <property type="match status" value="1"/>
</dbReference>
<accession>A0A839ZB26</accession>
<keyword evidence="4" id="KW-0998">Cell outer membrane</keyword>
<dbReference type="EMBL" id="JACICD010000004">
    <property type="protein sequence ID" value="MBB3771888.1"/>
    <property type="molecule type" value="Genomic_DNA"/>
</dbReference>
<dbReference type="Pfam" id="PF13505">
    <property type="entry name" value="OMP_b-brl"/>
    <property type="match status" value="1"/>
</dbReference>
<keyword evidence="9" id="KW-1185">Reference proteome</keyword>
<name>A0A839ZB26_9HYPH</name>
<dbReference type="GO" id="GO:0009279">
    <property type="term" value="C:cell outer membrane"/>
    <property type="evidence" value="ECO:0007669"/>
    <property type="project" value="UniProtKB-SubCell"/>
</dbReference>
<feature type="domain" description="Outer membrane protein beta-barrel" evidence="7">
    <location>
        <begin position="33"/>
        <end position="203"/>
    </location>
</feature>
<reference evidence="8 9" key="1">
    <citation type="submission" date="2020-08" db="EMBL/GenBank/DDBJ databases">
        <title>Genomic Encyclopedia of Type Strains, Phase IV (KMG-IV): sequencing the most valuable type-strain genomes for metagenomic binning, comparative biology and taxonomic classification.</title>
        <authorList>
            <person name="Goeker M."/>
        </authorList>
    </citation>
    <scope>NUCLEOTIDE SEQUENCE [LARGE SCALE GENOMIC DNA]</scope>
    <source>
        <strain evidence="8 9">DSM 5895</strain>
    </source>
</reference>
<protein>
    <submittedName>
        <fullName evidence="8">Outer membrane immunogenic protein</fullName>
    </submittedName>
</protein>
<evidence type="ECO:0000256" key="4">
    <source>
        <dbReference type="ARBA" id="ARBA00023237"/>
    </source>
</evidence>
<dbReference type="SUPFAM" id="SSF56925">
    <property type="entry name" value="OMPA-like"/>
    <property type="match status" value="1"/>
</dbReference>
<keyword evidence="2 6" id="KW-0732">Signal</keyword>
<evidence type="ECO:0000256" key="5">
    <source>
        <dbReference type="ARBA" id="ARBA00038306"/>
    </source>
</evidence>
<dbReference type="InterPro" id="IPR011250">
    <property type="entry name" value="OMP/PagP_B-barrel"/>
</dbReference>
<comment type="subcellular location">
    <subcellularLocation>
        <location evidence="1">Cell outer membrane</location>
    </subcellularLocation>
</comment>
<comment type="caution">
    <text evidence="8">The sequence shown here is derived from an EMBL/GenBank/DDBJ whole genome shotgun (WGS) entry which is preliminary data.</text>
</comment>
<proteinExistence type="inferred from homology"/>
<dbReference type="AlphaFoldDB" id="A0A839ZB26"/>
<organism evidence="8 9">
    <name type="scientific">Ancylobacter tetraedralis</name>
    <dbReference type="NCBI Taxonomy" id="217068"/>
    <lineage>
        <taxon>Bacteria</taxon>
        <taxon>Pseudomonadati</taxon>
        <taxon>Pseudomonadota</taxon>
        <taxon>Alphaproteobacteria</taxon>
        <taxon>Hyphomicrobiales</taxon>
        <taxon>Xanthobacteraceae</taxon>
        <taxon>Ancylobacter</taxon>
    </lineage>
</organism>
<evidence type="ECO:0000313" key="8">
    <source>
        <dbReference type="EMBL" id="MBB3771888.1"/>
    </source>
</evidence>
<evidence type="ECO:0000256" key="1">
    <source>
        <dbReference type="ARBA" id="ARBA00004442"/>
    </source>
</evidence>
<evidence type="ECO:0000259" key="7">
    <source>
        <dbReference type="Pfam" id="PF13505"/>
    </source>
</evidence>
<dbReference type="InterPro" id="IPR051692">
    <property type="entry name" value="OMP-like"/>
</dbReference>
<evidence type="ECO:0000256" key="2">
    <source>
        <dbReference type="ARBA" id="ARBA00022729"/>
    </source>
</evidence>
<evidence type="ECO:0000256" key="6">
    <source>
        <dbReference type="SAM" id="SignalP"/>
    </source>
</evidence>
<comment type="similarity">
    <text evidence="5">Belongs to the Omp25/RopB family.</text>
</comment>
<keyword evidence="3" id="KW-0472">Membrane</keyword>
<feature type="signal peptide" evidence="6">
    <location>
        <begin position="1"/>
        <end position="21"/>
    </location>
</feature>
<dbReference type="PANTHER" id="PTHR34001">
    <property type="entry name" value="BLL7405 PROTEIN"/>
    <property type="match status" value="1"/>
</dbReference>
<dbReference type="Proteomes" id="UP000533469">
    <property type="component" value="Unassembled WGS sequence"/>
</dbReference>
<dbReference type="InterPro" id="IPR027385">
    <property type="entry name" value="Beta-barrel_OMP"/>
</dbReference>
<evidence type="ECO:0000313" key="9">
    <source>
        <dbReference type="Proteomes" id="UP000533469"/>
    </source>
</evidence>
<dbReference type="Gene3D" id="2.40.160.20">
    <property type="match status" value="1"/>
</dbReference>
<feature type="chain" id="PRO_5032431999" evidence="6">
    <location>
        <begin position="22"/>
        <end position="203"/>
    </location>
</feature>